<feature type="compositionally biased region" description="Gly residues" evidence="1">
    <location>
        <begin position="415"/>
        <end position="424"/>
    </location>
</feature>
<feature type="compositionally biased region" description="Pro residues" evidence="1">
    <location>
        <begin position="354"/>
        <end position="366"/>
    </location>
</feature>
<feature type="compositionally biased region" description="Polar residues" evidence="1">
    <location>
        <begin position="905"/>
        <end position="930"/>
    </location>
</feature>
<feature type="compositionally biased region" description="Basic and acidic residues" evidence="1">
    <location>
        <begin position="1797"/>
        <end position="1807"/>
    </location>
</feature>
<feature type="compositionally biased region" description="Low complexity" evidence="1">
    <location>
        <begin position="1329"/>
        <end position="1342"/>
    </location>
</feature>
<feature type="compositionally biased region" description="Polar residues" evidence="1">
    <location>
        <begin position="1613"/>
        <end position="1635"/>
    </location>
</feature>
<dbReference type="Gene3D" id="1.10.555.10">
    <property type="entry name" value="Rho GTPase activation protein"/>
    <property type="match status" value="1"/>
</dbReference>
<feature type="compositionally biased region" description="Polar residues" evidence="1">
    <location>
        <begin position="777"/>
        <end position="816"/>
    </location>
</feature>
<dbReference type="CDD" id="cd00159">
    <property type="entry name" value="RhoGAP"/>
    <property type="match status" value="1"/>
</dbReference>
<feature type="compositionally biased region" description="Basic residues" evidence="1">
    <location>
        <begin position="170"/>
        <end position="182"/>
    </location>
</feature>
<feature type="compositionally biased region" description="Low complexity" evidence="1">
    <location>
        <begin position="371"/>
        <end position="382"/>
    </location>
</feature>
<feature type="compositionally biased region" description="Polar residues" evidence="1">
    <location>
        <begin position="524"/>
        <end position="544"/>
    </location>
</feature>
<feature type="compositionally biased region" description="Low complexity" evidence="1">
    <location>
        <begin position="699"/>
        <end position="710"/>
    </location>
</feature>
<dbReference type="Pfam" id="PF00620">
    <property type="entry name" value="RhoGAP"/>
    <property type="match status" value="2"/>
</dbReference>
<name>A0A4Y7QB84_9AGAM</name>
<accession>A0A4Y7QB84</accession>
<gene>
    <name evidence="3" type="ORF">BD410DRAFT_853972</name>
</gene>
<feature type="compositionally biased region" description="Acidic residues" evidence="1">
    <location>
        <begin position="673"/>
        <end position="689"/>
    </location>
</feature>
<feature type="compositionally biased region" description="Basic and acidic residues" evidence="1">
    <location>
        <begin position="464"/>
        <end position="484"/>
    </location>
</feature>
<dbReference type="SMART" id="SM00324">
    <property type="entry name" value="RhoGAP"/>
    <property type="match status" value="1"/>
</dbReference>
<feature type="compositionally biased region" description="Basic and acidic residues" evidence="1">
    <location>
        <begin position="1078"/>
        <end position="1092"/>
    </location>
</feature>
<feature type="domain" description="Rho-GAP" evidence="2">
    <location>
        <begin position="1202"/>
        <end position="1460"/>
    </location>
</feature>
<feature type="compositionally biased region" description="Low complexity" evidence="1">
    <location>
        <begin position="1581"/>
        <end position="1600"/>
    </location>
</feature>
<dbReference type="PANTHER" id="PTHR12783:SF5">
    <property type="entry name" value="RALA-BINDING PROTEIN 1"/>
    <property type="match status" value="1"/>
</dbReference>
<evidence type="ECO:0000259" key="2">
    <source>
        <dbReference type="PROSITE" id="PS50238"/>
    </source>
</evidence>
<feature type="compositionally biased region" description="Low complexity" evidence="1">
    <location>
        <begin position="746"/>
        <end position="758"/>
    </location>
</feature>
<reference evidence="3 4" key="1">
    <citation type="submission" date="2018-06" db="EMBL/GenBank/DDBJ databases">
        <title>A transcriptomic atlas of mushroom development highlights an independent origin of complex multicellularity.</title>
        <authorList>
            <consortium name="DOE Joint Genome Institute"/>
            <person name="Krizsan K."/>
            <person name="Almasi E."/>
            <person name="Merenyi Z."/>
            <person name="Sahu N."/>
            <person name="Viragh M."/>
            <person name="Koszo T."/>
            <person name="Mondo S."/>
            <person name="Kiss B."/>
            <person name="Balint B."/>
            <person name="Kues U."/>
            <person name="Barry K."/>
            <person name="Hegedus J.C."/>
            <person name="Henrissat B."/>
            <person name="Johnson J."/>
            <person name="Lipzen A."/>
            <person name="Ohm R."/>
            <person name="Nagy I."/>
            <person name="Pangilinan J."/>
            <person name="Yan J."/>
            <person name="Xiong Y."/>
            <person name="Grigoriev I.V."/>
            <person name="Hibbett D.S."/>
            <person name="Nagy L.G."/>
        </authorList>
    </citation>
    <scope>NUCLEOTIDE SEQUENCE [LARGE SCALE GENOMIC DNA]</scope>
    <source>
        <strain evidence="3 4">SZMC22713</strain>
    </source>
</reference>
<feature type="region of interest" description="Disordered" evidence="1">
    <location>
        <begin position="1794"/>
        <end position="1836"/>
    </location>
</feature>
<dbReference type="GO" id="GO:0007264">
    <property type="term" value="P:small GTPase-mediated signal transduction"/>
    <property type="evidence" value="ECO:0007669"/>
    <property type="project" value="InterPro"/>
</dbReference>
<feature type="compositionally biased region" description="Pro residues" evidence="1">
    <location>
        <begin position="822"/>
        <end position="834"/>
    </location>
</feature>
<feature type="region of interest" description="Disordered" evidence="1">
    <location>
        <begin position="1558"/>
        <end position="1672"/>
    </location>
</feature>
<feature type="region of interest" description="Disordered" evidence="1">
    <location>
        <begin position="669"/>
        <end position="963"/>
    </location>
</feature>
<feature type="compositionally biased region" description="Pro residues" evidence="1">
    <location>
        <begin position="383"/>
        <end position="394"/>
    </location>
</feature>
<feature type="compositionally biased region" description="Polar residues" evidence="1">
    <location>
        <begin position="110"/>
        <end position="122"/>
    </location>
</feature>
<dbReference type="InterPro" id="IPR000198">
    <property type="entry name" value="RhoGAP_dom"/>
</dbReference>
<feature type="region of interest" description="Disordered" evidence="1">
    <location>
        <begin position="1"/>
        <end position="52"/>
    </location>
</feature>
<evidence type="ECO:0000313" key="4">
    <source>
        <dbReference type="Proteomes" id="UP000294933"/>
    </source>
</evidence>
<dbReference type="InterPro" id="IPR008936">
    <property type="entry name" value="Rho_GTPase_activation_prot"/>
</dbReference>
<feature type="region of interest" description="Disordered" evidence="1">
    <location>
        <begin position="354"/>
        <end position="498"/>
    </location>
</feature>
<feature type="compositionally biased region" description="Polar residues" evidence="1">
    <location>
        <begin position="617"/>
        <end position="640"/>
    </location>
</feature>
<dbReference type="STRING" id="50990.A0A4Y7QB84"/>
<feature type="compositionally biased region" description="Low complexity" evidence="1">
    <location>
        <begin position="34"/>
        <end position="50"/>
    </location>
</feature>
<feature type="region of interest" description="Disordered" evidence="1">
    <location>
        <begin position="196"/>
        <end position="289"/>
    </location>
</feature>
<feature type="compositionally biased region" description="Low complexity" evidence="1">
    <location>
        <begin position="717"/>
        <end position="728"/>
    </location>
</feature>
<feature type="compositionally biased region" description="Gly residues" evidence="1">
    <location>
        <begin position="994"/>
        <end position="1004"/>
    </location>
</feature>
<feature type="compositionally biased region" description="Low complexity" evidence="1">
    <location>
        <begin position="854"/>
        <end position="864"/>
    </location>
</feature>
<dbReference type="EMBL" id="ML170167">
    <property type="protein sequence ID" value="TDL24119.1"/>
    <property type="molecule type" value="Genomic_DNA"/>
</dbReference>
<dbReference type="VEuPathDB" id="FungiDB:BD410DRAFT_853972"/>
<feature type="compositionally biased region" description="Low complexity" evidence="1">
    <location>
        <begin position="89"/>
        <end position="102"/>
    </location>
</feature>
<feature type="compositionally biased region" description="Low complexity" evidence="1">
    <location>
        <begin position="405"/>
        <end position="414"/>
    </location>
</feature>
<feature type="compositionally biased region" description="Low complexity" evidence="1">
    <location>
        <begin position="1005"/>
        <end position="1026"/>
    </location>
</feature>
<evidence type="ECO:0000256" key="1">
    <source>
        <dbReference type="SAM" id="MobiDB-lite"/>
    </source>
</evidence>
<feature type="compositionally biased region" description="Basic and acidic residues" evidence="1">
    <location>
        <begin position="564"/>
        <end position="579"/>
    </location>
</feature>
<feature type="compositionally biased region" description="Gly residues" evidence="1">
    <location>
        <begin position="729"/>
        <end position="743"/>
    </location>
</feature>
<dbReference type="PROSITE" id="PS50238">
    <property type="entry name" value="RHOGAP"/>
    <property type="match status" value="1"/>
</dbReference>
<feature type="compositionally biased region" description="Low complexity" evidence="1">
    <location>
        <begin position="1749"/>
        <end position="1762"/>
    </location>
</feature>
<evidence type="ECO:0000313" key="3">
    <source>
        <dbReference type="EMBL" id="TDL24119.1"/>
    </source>
</evidence>
<dbReference type="InterPro" id="IPR039767">
    <property type="entry name" value="RALBP1"/>
</dbReference>
<protein>
    <submittedName>
        <fullName evidence="3">RhoGAP-domain-containing protein</fullName>
    </submittedName>
</protein>
<feature type="compositionally biased region" description="Low complexity" evidence="1">
    <location>
        <begin position="873"/>
        <end position="897"/>
    </location>
</feature>
<feature type="compositionally biased region" description="Polar residues" evidence="1">
    <location>
        <begin position="1032"/>
        <end position="1049"/>
    </location>
</feature>
<feature type="compositionally biased region" description="Low complexity" evidence="1">
    <location>
        <begin position="209"/>
        <end position="268"/>
    </location>
</feature>
<dbReference type="Proteomes" id="UP000294933">
    <property type="component" value="Unassembled WGS sequence"/>
</dbReference>
<feature type="region of interest" description="Disordered" evidence="1">
    <location>
        <begin position="524"/>
        <end position="656"/>
    </location>
</feature>
<feature type="compositionally biased region" description="Low complexity" evidence="1">
    <location>
        <begin position="1108"/>
        <end position="1132"/>
    </location>
</feature>
<dbReference type="GO" id="GO:0031267">
    <property type="term" value="F:small GTPase binding"/>
    <property type="evidence" value="ECO:0007669"/>
    <property type="project" value="InterPro"/>
</dbReference>
<feature type="region of interest" description="Disordered" evidence="1">
    <location>
        <begin position="1507"/>
        <end position="1538"/>
    </location>
</feature>
<feature type="compositionally biased region" description="Polar residues" evidence="1">
    <location>
        <begin position="196"/>
        <end position="208"/>
    </location>
</feature>
<feature type="region of interest" description="Disordered" evidence="1">
    <location>
        <begin position="992"/>
        <end position="1157"/>
    </location>
</feature>
<dbReference type="SUPFAM" id="SSF48350">
    <property type="entry name" value="GTPase activation domain, GAP"/>
    <property type="match status" value="1"/>
</dbReference>
<dbReference type="GO" id="GO:0005096">
    <property type="term" value="F:GTPase activator activity"/>
    <property type="evidence" value="ECO:0007669"/>
    <property type="project" value="InterPro"/>
</dbReference>
<feature type="compositionally biased region" description="Polar residues" evidence="1">
    <location>
        <begin position="1652"/>
        <end position="1672"/>
    </location>
</feature>
<feature type="region of interest" description="Disordered" evidence="1">
    <location>
        <begin position="1737"/>
        <end position="1762"/>
    </location>
</feature>
<dbReference type="PANTHER" id="PTHR12783">
    <property type="entry name" value="RALA BINDING PROTEIN 1 RALBP1"/>
    <property type="match status" value="1"/>
</dbReference>
<dbReference type="OrthoDB" id="185175at2759"/>
<feature type="region of interest" description="Disordered" evidence="1">
    <location>
        <begin position="1315"/>
        <end position="1349"/>
    </location>
</feature>
<sequence>MQESGRNSEGGHYHQQYYHHHPQVDTQPRRERAPAPAAPGQASPPSSLPATMSHSHATSYYYNNSTGIGTANATGNPGSGSFHPYPSSSSYFTTTSSSSFSQGGYGRPTMGQQTSQLDQHIGQSPQPPVQVQPMALQPPQHPQQRHPQQAHQKLANPPPVPAQTLSAGQKLKRALAGRRGTKKATVNSDIEYVSTSAHPATVTSSANATSPGTATIPSATSSSTTTTPSSSTPISSLTFPATSSTSTTSTTPATSTASSPVSVTSSPSPSFPHPYRRPTNSHSTRSKSAKQLTLNFASTTLGALTGKKSPSAASSSFTHPFTNANTVAIPFNDNDNANFVGEFGNGNGHVAAVPPIPMMPTSPPPQYTSDPEPMAMSMSPTSPGSPPPPLPPKPVRTKGSEGEMSADGSPSASGGASGVGGGGENLDLREGGNVSGNGDGKMESESESGEGTDKTAESSQQAQKELEDARVEEDAREKEKRDLQRGSVMQTTPAMGPALAFLRQGGVGVGDMIEEDAAVPTAAVTSSGDVVGQNGSTRPLQITKSQRRGRGREGSVESESGEESMAKEKEKEDWRKSDATMRTVRLGSRPTSSTPPSASSTTPSATSTGTAQQQQSLNVANMNSRTPTRPLSVAESSHSGHTVVPGSGIGGSSGAGRRLSAMIGEFLVLEGVGDSEDDDDGDTDVDGDGDGGGAESEAESVSASSLSSSARTDESGESLSTSVSSASVGGNGSGLGLGAPGRLGGKEMMMMMTGQQGQESREGEGQIYPRSTHPNRRSMSLSHNVPSSFFDISSPTASSQNARMLSSDQKTPTQLYHSGHPYSPPKSYTPPPQPQSQSQAYSPLARASTRVDTSSPESSPKASLSGGGGGGLRARLGAAWGRASSSQVSLSTASSGSHGRDAAGMSQNQNHSQTAFPQMGSLQAPQQQGYRTLAPPPAHPSSGAGSGQGNAGTGSGPGTGWTRQTKISMTSTLAPAAGIAMGFGKRAAEKLGRALGGGGHGGGSSNSSLAASAASSTSSSPVDSRGVPPPSSFLQSAANKLARVTSNADSGGGGGAYISATSSSGGGMDVNNGNRGLPSDEKPAARERDGWGRVKKSKHRGTQGGTSGTWSLGSSSTSPSGNGNGTASASDSDAPNSRSRASPGPNLGTQLRGPLGGVGPTGVAASGYVFGRELSECVRETKAVVPEGKRRRRSGSTASFGMDMEVVGAKALEERWLPAIVLRCAQHLEKWGVQEEGLFRIPGRLVHVNRLRAEFDSGADYDMSESGPGELDAHAVASVFKAYLRELPEPILTRPLLPYFDAAMSAESSAVASADAAANPNGAPRAMKGPGLPSGPRGSPAPLRKPPSLSTFALPTLSTRLPSSTLLNTLSVLIARLPPENRDLLRTVTELIRVTAKNSKETKMPMSNLLLVFCPSLSMSPPLLRVLCEGEGIWNGPPKGVPVDDPVVVDIKREDSEEVLDISPRGNGVGGELQASQELAIDHAKEERDEEMIRQEKRIKRESVGLGMLNAGPRPRPIMHPEQRDEQQVPSPVSIANDEQRIKLEKRIKRESFGLGALTMSPRSRGSIKRISGPIGAIGMSREGSSGTESSSRLGSTSETEFVDAQSREDLLTSPSDGLSPRAQQGSQNPRSSPTPLIISPEATSPLLPGLTLQSESSPRNTKRQTMYGTLPNHFSSLGSAPVTPIGTTMNANLTVSTYSSSSPDLAQLPQPSPERMKKPSLPMLFRKHSITSLFSRAQSQTSPPPLTPESQQSTQSSVSSVPPVLDVALDSSAFGIELGDVNEESDAIRASTQKIRSYEQRKDDPVSRSPSDLTTRVPGSPPITDSSRVSSHSSDKAATVFYTPDSRHRLLDLKPSQASFQSSKSSYSLLGLDVHGRDSSEADWANSVLMAADAGGQADRRAPHASSPQI</sequence>
<feature type="region of interest" description="Disordered" evidence="1">
    <location>
        <begin position="89"/>
        <end position="184"/>
    </location>
</feature>
<feature type="compositionally biased region" description="Gly residues" evidence="1">
    <location>
        <begin position="944"/>
        <end position="959"/>
    </location>
</feature>
<organism evidence="3 4">
    <name type="scientific">Rickenella mellea</name>
    <dbReference type="NCBI Taxonomy" id="50990"/>
    <lineage>
        <taxon>Eukaryota</taxon>
        <taxon>Fungi</taxon>
        <taxon>Dikarya</taxon>
        <taxon>Basidiomycota</taxon>
        <taxon>Agaricomycotina</taxon>
        <taxon>Agaricomycetes</taxon>
        <taxon>Hymenochaetales</taxon>
        <taxon>Rickenellaceae</taxon>
        <taxon>Rickenella</taxon>
    </lineage>
</organism>
<feature type="region of interest" description="Disordered" evidence="1">
    <location>
        <begin position="1698"/>
        <end position="1719"/>
    </location>
</feature>
<keyword evidence="4" id="KW-1185">Reference proteome</keyword>
<proteinExistence type="predicted"/>
<feature type="compositionally biased region" description="Low complexity" evidence="1">
    <location>
        <begin position="590"/>
        <end position="616"/>
    </location>
</feature>